<evidence type="ECO:0000313" key="5">
    <source>
        <dbReference type="Proteomes" id="UP000433493"/>
    </source>
</evidence>
<evidence type="ECO:0000313" key="4">
    <source>
        <dbReference type="EMBL" id="KAB1644155.1"/>
    </source>
</evidence>
<dbReference type="InterPro" id="IPR051534">
    <property type="entry name" value="CBASS_pafABC_assoc_protein"/>
</dbReference>
<feature type="domain" description="WCX" evidence="3">
    <location>
        <begin position="256"/>
        <end position="341"/>
    </location>
</feature>
<reference evidence="4 5" key="1">
    <citation type="submission" date="2019-09" db="EMBL/GenBank/DDBJ databases">
        <title>Phylogeny of genus Pseudoclavibacter and closely related genus.</title>
        <authorList>
            <person name="Li Y."/>
        </authorList>
    </citation>
    <scope>NUCLEOTIDE SEQUENCE [LARGE SCALE GENOMIC DNA]</scope>
    <source>
        <strain evidence="4 5">KCTC 13959</strain>
    </source>
</reference>
<evidence type="ECO:0000259" key="3">
    <source>
        <dbReference type="Pfam" id="PF25583"/>
    </source>
</evidence>
<feature type="region of interest" description="Disordered" evidence="1">
    <location>
        <begin position="342"/>
        <end position="366"/>
    </location>
</feature>
<evidence type="ECO:0000256" key="1">
    <source>
        <dbReference type="SAM" id="MobiDB-lite"/>
    </source>
</evidence>
<dbReference type="RefSeq" id="WP_158051658.1">
    <property type="nucleotide sequence ID" value="NZ_WBKB01000002.1"/>
</dbReference>
<comment type="caution">
    <text evidence="4">The sequence shown here is derived from an EMBL/GenBank/DDBJ whole genome shotgun (WGS) entry which is preliminary data.</text>
</comment>
<dbReference type="InterPro" id="IPR026881">
    <property type="entry name" value="WYL_dom"/>
</dbReference>
<protein>
    <submittedName>
        <fullName evidence="4">WYL domain-containing protein</fullName>
    </submittedName>
</protein>
<dbReference type="Pfam" id="PF25583">
    <property type="entry name" value="WCX"/>
    <property type="match status" value="1"/>
</dbReference>
<dbReference type="OrthoDB" id="3268930at2"/>
<dbReference type="Pfam" id="PF13280">
    <property type="entry name" value="WYL"/>
    <property type="match status" value="1"/>
</dbReference>
<proteinExistence type="predicted"/>
<organism evidence="4 5">
    <name type="scientific">Gulosibacter chungangensis</name>
    <dbReference type="NCBI Taxonomy" id="979746"/>
    <lineage>
        <taxon>Bacteria</taxon>
        <taxon>Bacillati</taxon>
        <taxon>Actinomycetota</taxon>
        <taxon>Actinomycetes</taxon>
        <taxon>Micrococcales</taxon>
        <taxon>Microbacteriaceae</taxon>
        <taxon>Gulosibacter</taxon>
    </lineage>
</organism>
<feature type="compositionally biased region" description="Polar residues" evidence="1">
    <location>
        <begin position="275"/>
        <end position="292"/>
    </location>
</feature>
<evidence type="ECO:0000259" key="2">
    <source>
        <dbReference type="Pfam" id="PF13280"/>
    </source>
</evidence>
<feature type="domain" description="WYL" evidence="2">
    <location>
        <begin position="161"/>
        <end position="225"/>
    </location>
</feature>
<dbReference type="Proteomes" id="UP000433493">
    <property type="component" value="Unassembled WGS sequence"/>
</dbReference>
<dbReference type="PANTHER" id="PTHR34580">
    <property type="match status" value="1"/>
</dbReference>
<feature type="region of interest" description="Disordered" evidence="1">
    <location>
        <begin position="273"/>
        <end position="292"/>
    </location>
</feature>
<dbReference type="AlphaFoldDB" id="A0A7J5BD66"/>
<accession>A0A7J5BD66</accession>
<dbReference type="PANTHER" id="PTHR34580:SF3">
    <property type="entry name" value="PROTEIN PAFB"/>
    <property type="match status" value="1"/>
</dbReference>
<gene>
    <name evidence="4" type="ORF">F8O05_05090</name>
</gene>
<sequence length="366" mass="40084">MAASSPVRRALSPNHARQVRLLIRLLESPRPLSAREIYTSVDEYRERFNPQGDNSSLEKMFERDREALAQTGIEIGTVPDPKTPGDRAQWRYAVVQDAAGGASVDLTAEEVLLVDEATAAWLDPSLHSDARLTYVKLLGQADSGATPAGSVPRTVISTPPVFGALRDAVARSQQIRFDYLKHRASQPETRQVDALALFSHRGRWLLHGYDHLREAPRNFLLKRILSDVVEVGSHNRQQVDTGALIASLEEIAARQAVTVQVKANSEAEVRLRARAQSTTAAPDPAQGTQPQDRATTWHELVIHDWDLGLLADELAGMGTAVRVLSPDEVVEGVRERLTRMLGEHRDATATGNQAAAKQDGVEDADG</sequence>
<dbReference type="PROSITE" id="PS52050">
    <property type="entry name" value="WYL"/>
    <property type="match status" value="1"/>
</dbReference>
<name>A0A7J5BD66_9MICO</name>
<dbReference type="InterPro" id="IPR057727">
    <property type="entry name" value="WCX_dom"/>
</dbReference>
<dbReference type="EMBL" id="WBKB01000002">
    <property type="protein sequence ID" value="KAB1644155.1"/>
    <property type="molecule type" value="Genomic_DNA"/>
</dbReference>
<keyword evidence="5" id="KW-1185">Reference proteome</keyword>